<dbReference type="InterPro" id="IPR035920">
    <property type="entry name" value="YhbY-like_sf"/>
</dbReference>
<dbReference type="AlphaFoldDB" id="A0A091AQN4"/>
<dbReference type="NCBIfam" id="TIGR00253">
    <property type="entry name" value="RNA_bind_YhbY"/>
    <property type="match status" value="1"/>
</dbReference>
<sequence length="101" mass="11020">MAAALSNPQKRYLRGLAHDLKPVILVGAKGITDSLVAETGLAIERHELIKVHVAAGDRELRDEWIAELCTRADAALVARIGNMAVLYRRSQDNPLIVLPKA</sequence>
<proteinExistence type="predicted"/>
<dbReference type="EMBL" id="AVCK01000063">
    <property type="protein sequence ID" value="KFN41701.1"/>
    <property type="molecule type" value="Genomic_DNA"/>
</dbReference>
<keyword evidence="1 2" id="KW-0694">RNA-binding</keyword>
<comment type="caution">
    <text evidence="4">The sequence shown here is derived from an EMBL/GenBank/DDBJ whole genome shotgun (WGS) entry which is preliminary data.</text>
</comment>
<evidence type="ECO:0000313" key="5">
    <source>
        <dbReference type="Proteomes" id="UP000029393"/>
    </source>
</evidence>
<dbReference type="STRING" id="1384056.N787_05380"/>
<dbReference type="eggNOG" id="COG1534">
    <property type="taxonomic scope" value="Bacteria"/>
</dbReference>
<dbReference type="RefSeq" id="WP_034215177.1">
    <property type="nucleotide sequence ID" value="NZ_AVCK01000063.1"/>
</dbReference>
<reference evidence="4 5" key="1">
    <citation type="submission" date="2013-09" db="EMBL/GenBank/DDBJ databases">
        <title>Genome sequencing of Arenimonas metalli.</title>
        <authorList>
            <person name="Chen F."/>
            <person name="Wang G."/>
        </authorList>
    </citation>
    <scope>NUCLEOTIDE SEQUENCE [LARGE SCALE GENOMIC DNA]</scope>
    <source>
        <strain evidence="4 5">CF5-1</strain>
    </source>
</reference>
<evidence type="ECO:0000313" key="4">
    <source>
        <dbReference type="EMBL" id="KFN41701.1"/>
    </source>
</evidence>
<dbReference type="PROSITE" id="PS51295">
    <property type="entry name" value="CRM"/>
    <property type="match status" value="1"/>
</dbReference>
<dbReference type="PANTHER" id="PTHR40065:SF3">
    <property type="entry name" value="RNA-BINDING PROTEIN YHBY"/>
    <property type="match status" value="1"/>
</dbReference>
<dbReference type="OrthoDB" id="9797519at2"/>
<dbReference type="PANTHER" id="PTHR40065">
    <property type="entry name" value="RNA-BINDING PROTEIN YHBY"/>
    <property type="match status" value="1"/>
</dbReference>
<name>A0A091AQN4_9GAMM</name>
<dbReference type="Gene3D" id="3.30.110.60">
    <property type="entry name" value="YhbY-like"/>
    <property type="match status" value="1"/>
</dbReference>
<evidence type="ECO:0000256" key="2">
    <source>
        <dbReference type="PROSITE-ProRule" id="PRU00626"/>
    </source>
</evidence>
<dbReference type="SMART" id="SM01103">
    <property type="entry name" value="CRS1_YhbY"/>
    <property type="match status" value="1"/>
</dbReference>
<evidence type="ECO:0000259" key="3">
    <source>
        <dbReference type="PROSITE" id="PS51295"/>
    </source>
</evidence>
<evidence type="ECO:0000256" key="1">
    <source>
        <dbReference type="ARBA" id="ARBA00022884"/>
    </source>
</evidence>
<dbReference type="SUPFAM" id="SSF75471">
    <property type="entry name" value="YhbY-like"/>
    <property type="match status" value="1"/>
</dbReference>
<accession>A0A091AQN4</accession>
<dbReference type="InterPro" id="IPR051925">
    <property type="entry name" value="RNA-binding_domain"/>
</dbReference>
<dbReference type="Pfam" id="PF01985">
    <property type="entry name" value="CRS1_YhbY"/>
    <property type="match status" value="1"/>
</dbReference>
<dbReference type="Proteomes" id="UP000029393">
    <property type="component" value="Unassembled WGS sequence"/>
</dbReference>
<dbReference type="InterPro" id="IPR001890">
    <property type="entry name" value="RNA-binding_CRM"/>
</dbReference>
<dbReference type="InterPro" id="IPR017924">
    <property type="entry name" value="RNA-binding_YhbY"/>
</dbReference>
<feature type="domain" description="CRM" evidence="3">
    <location>
        <begin position="3"/>
        <end position="99"/>
    </location>
</feature>
<organism evidence="4 5">
    <name type="scientific">Arenimonas metalli CF5-1</name>
    <dbReference type="NCBI Taxonomy" id="1384056"/>
    <lineage>
        <taxon>Bacteria</taxon>
        <taxon>Pseudomonadati</taxon>
        <taxon>Pseudomonadota</taxon>
        <taxon>Gammaproteobacteria</taxon>
        <taxon>Lysobacterales</taxon>
        <taxon>Lysobacteraceae</taxon>
        <taxon>Arenimonas</taxon>
    </lineage>
</organism>
<protein>
    <recommendedName>
        <fullName evidence="3">CRM domain-containing protein</fullName>
    </recommendedName>
</protein>
<dbReference type="PATRIC" id="fig|1384056.3.peg.2590"/>
<dbReference type="GO" id="GO:0003723">
    <property type="term" value="F:RNA binding"/>
    <property type="evidence" value="ECO:0007669"/>
    <property type="project" value="UniProtKB-UniRule"/>
</dbReference>
<keyword evidence="5" id="KW-1185">Reference proteome</keyword>
<gene>
    <name evidence="4" type="ORF">N787_05380</name>
</gene>